<dbReference type="InterPro" id="IPR012349">
    <property type="entry name" value="Split_barrel_FMN-bd"/>
</dbReference>
<dbReference type="Gene3D" id="2.30.110.10">
    <property type="entry name" value="Electron Transport, Fmn-binding Protein, Chain A"/>
    <property type="match status" value="1"/>
</dbReference>
<feature type="domain" description="General stress protein FMN-binding split barrel" evidence="1">
    <location>
        <begin position="30"/>
        <end position="186"/>
    </location>
</feature>
<dbReference type="SUPFAM" id="SSF50475">
    <property type="entry name" value="FMN-binding split barrel"/>
    <property type="match status" value="1"/>
</dbReference>
<protein>
    <recommendedName>
        <fullName evidence="1">General stress protein FMN-binding split barrel domain-containing protein</fullName>
    </recommendedName>
</protein>
<dbReference type="AlphaFoldDB" id="A0A8H3FS08"/>
<sequence length="206" mass="22947">MPQPLKAEDIDSKTDPTVARQWDAETPKKEQIDDFYKIVGSLNTCLLCTNRPGVGPVGRSMAIAKRDGPDFYFLANNNSQKFQDIDNDKTALITFQNSSNQDWVSITGEVTVTSNDESRVKEFYHKGTNAWFGDLGDGVHNGGPEDPRMAIIGVKANYIAYWKHTVTSIGFLKEVTQASLTGQVADTGLLRQFTEEDIKGMREYSK</sequence>
<comment type="caution">
    <text evidence="2">The sequence shown here is derived from an EMBL/GenBank/DDBJ whole genome shotgun (WGS) entry which is preliminary data.</text>
</comment>
<dbReference type="Pfam" id="PF16242">
    <property type="entry name" value="Pyrid_ox_like"/>
    <property type="match status" value="1"/>
</dbReference>
<dbReference type="InterPro" id="IPR052917">
    <property type="entry name" value="Stress-Dev_Protein"/>
</dbReference>
<organism evidence="2 3">
    <name type="scientific">Heterodermia speciosa</name>
    <dbReference type="NCBI Taxonomy" id="116794"/>
    <lineage>
        <taxon>Eukaryota</taxon>
        <taxon>Fungi</taxon>
        <taxon>Dikarya</taxon>
        <taxon>Ascomycota</taxon>
        <taxon>Pezizomycotina</taxon>
        <taxon>Lecanoromycetes</taxon>
        <taxon>OSLEUM clade</taxon>
        <taxon>Lecanoromycetidae</taxon>
        <taxon>Caliciales</taxon>
        <taxon>Physciaceae</taxon>
        <taxon>Heterodermia</taxon>
    </lineage>
</organism>
<dbReference type="InterPro" id="IPR038725">
    <property type="entry name" value="YdaG_split_barrel_FMN-bd"/>
</dbReference>
<dbReference type="PANTHER" id="PTHR34818">
    <property type="entry name" value="PROTEIN BLI-3"/>
    <property type="match status" value="1"/>
</dbReference>
<proteinExistence type="predicted"/>
<reference evidence="2" key="1">
    <citation type="submission" date="2021-03" db="EMBL/GenBank/DDBJ databases">
        <authorList>
            <person name="Tagirdzhanova G."/>
        </authorList>
    </citation>
    <scope>NUCLEOTIDE SEQUENCE</scope>
</reference>
<keyword evidence="3" id="KW-1185">Reference proteome</keyword>
<name>A0A8H3FS08_9LECA</name>
<gene>
    <name evidence="2" type="ORF">HETSPECPRED_006731</name>
</gene>
<evidence type="ECO:0000259" key="1">
    <source>
        <dbReference type="Pfam" id="PF16242"/>
    </source>
</evidence>
<dbReference type="EMBL" id="CAJPDS010000046">
    <property type="protein sequence ID" value="CAF9928022.1"/>
    <property type="molecule type" value="Genomic_DNA"/>
</dbReference>
<evidence type="ECO:0000313" key="2">
    <source>
        <dbReference type="EMBL" id="CAF9928022.1"/>
    </source>
</evidence>
<dbReference type="OrthoDB" id="434253at2759"/>
<accession>A0A8H3FS08</accession>
<dbReference type="Proteomes" id="UP000664521">
    <property type="component" value="Unassembled WGS sequence"/>
</dbReference>
<dbReference type="PANTHER" id="PTHR34818:SF1">
    <property type="entry name" value="PROTEIN BLI-3"/>
    <property type="match status" value="1"/>
</dbReference>
<evidence type="ECO:0000313" key="3">
    <source>
        <dbReference type="Proteomes" id="UP000664521"/>
    </source>
</evidence>